<keyword evidence="2" id="KW-0186">Copper</keyword>
<dbReference type="Gene3D" id="2.60.40.420">
    <property type="entry name" value="Cupredoxins - blue copper proteins"/>
    <property type="match status" value="1"/>
</dbReference>
<accession>A0A1G9AGA2</accession>
<organism evidence="4 5">
    <name type="scientific">Natronorubrum texcoconense</name>
    <dbReference type="NCBI Taxonomy" id="1095776"/>
    <lineage>
        <taxon>Archaea</taxon>
        <taxon>Methanobacteriati</taxon>
        <taxon>Methanobacteriota</taxon>
        <taxon>Stenosarchaea group</taxon>
        <taxon>Halobacteria</taxon>
        <taxon>Halobacteriales</taxon>
        <taxon>Natrialbaceae</taxon>
        <taxon>Natronorubrum</taxon>
    </lineage>
</organism>
<name>A0A1G9AGA2_9EURY</name>
<dbReference type="Proteomes" id="UP000198882">
    <property type="component" value="Unassembled WGS sequence"/>
</dbReference>
<gene>
    <name evidence="4" type="ORF">SAMN04515672_2696</name>
</gene>
<dbReference type="GO" id="GO:0005507">
    <property type="term" value="F:copper ion binding"/>
    <property type="evidence" value="ECO:0007669"/>
    <property type="project" value="InterPro"/>
</dbReference>
<feature type="domain" description="Blue (type 1) copper" evidence="3">
    <location>
        <begin position="98"/>
        <end position="157"/>
    </location>
</feature>
<sequence>MGEGRNCSMTTIMTEHTRRTVLKAAGATTIAAVAAGCLGGDDDDGDDNGNGDDDTFDIDAGTEIVVDGYNSHWEGVEPSAIDGVENPTLVLEEGEEYTIEWVNADNMAHDLQIWDDGGDVVDELATDEIAAEGDSATLDFTASAEMAAYVCSLHSGSQYADLVVE</sequence>
<evidence type="ECO:0000256" key="1">
    <source>
        <dbReference type="ARBA" id="ARBA00022723"/>
    </source>
</evidence>
<dbReference type="STRING" id="1095776.SAMN04515672_2696"/>
<proteinExistence type="predicted"/>
<keyword evidence="5" id="KW-1185">Reference proteome</keyword>
<keyword evidence="1" id="KW-0479">Metal-binding</keyword>
<evidence type="ECO:0000313" key="4">
    <source>
        <dbReference type="EMBL" id="SDK25545.1"/>
    </source>
</evidence>
<dbReference type="InterPro" id="IPR000923">
    <property type="entry name" value="BlueCu_1"/>
</dbReference>
<evidence type="ECO:0000259" key="3">
    <source>
        <dbReference type="Pfam" id="PF00127"/>
    </source>
</evidence>
<evidence type="ECO:0000313" key="5">
    <source>
        <dbReference type="Proteomes" id="UP000198882"/>
    </source>
</evidence>
<dbReference type="EMBL" id="FNFE01000003">
    <property type="protein sequence ID" value="SDK25545.1"/>
    <property type="molecule type" value="Genomic_DNA"/>
</dbReference>
<dbReference type="GO" id="GO:0009055">
    <property type="term" value="F:electron transfer activity"/>
    <property type="evidence" value="ECO:0007669"/>
    <property type="project" value="InterPro"/>
</dbReference>
<evidence type="ECO:0000256" key="2">
    <source>
        <dbReference type="ARBA" id="ARBA00023008"/>
    </source>
</evidence>
<dbReference type="SUPFAM" id="SSF49503">
    <property type="entry name" value="Cupredoxins"/>
    <property type="match status" value="1"/>
</dbReference>
<dbReference type="AlphaFoldDB" id="A0A1G9AGA2"/>
<reference evidence="5" key="1">
    <citation type="submission" date="2016-10" db="EMBL/GenBank/DDBJ databases">
        <authorList>
            <person name="Varghese N."/>
            <person name="Submissions S."/>
        </authorList>
    </citation>
    <scope>NUCLEOTIDE SEQUENCE [LARGE SCALE GENOMIC DNA]</scope>
    <source>
        <strain evidence="5">B4,CECT 8067,JCM 17497</strain>
    </source>
</reference>
<dbReference type="InterPro" id="IPR008972">
    <property type="entry name" value="Cupredoxin"/>
</dbReference>
<dbReference type="Pfam" id="PF00127">
    <property type="entry name" value="Copper-bind"/>
    <property type="match status" value="1"/>
</dbReference>
<protein>
    <recommendedName>
        <fullName evidence="3">Blue (type 1) copper domain-containing protein</fullName>
    </recommendedName>
</protein>